<dbReference type="SUPFAM" id="SSF51004">
    <property type="entry name" value="C-terminal (heme d1) domain of cytochrome cd1-nitrite reductase"/>
    <property type="match status" value="1"/>
</dbReference>
<dbReference type="InterPro" id="IPR019405">
    <property type="entry name" value="Lactonase_7-beta_prop"/>
</dbReference>
<sequence>MYAYVGSRTTRERQARGEGISIYRYDPATAALQPVEIVRNLVNPSFLAINARKDRLYTVHGDMTDISAFAIDPHSGKLSFINQQSTQGKNPVHLAIDPTGRYMVACNHIGATLAVLPLAADGSLEPVSQLVRLEGQPGPHRIEQKQAKPHFSPFDPDGRHVVVPDKGLDRIFSFRFEDGRLRPAQSASVKTRETSGPRHIAFHPRLPTAYCINELDSTVTTYRYDARTGELTPLQILSALPSTYTGDSRAAEIEVSRDGRYVYASNRGYDSIAVFSADPGTGLLAFDGATPSGGRTPRYTTLTPDGRHLFALNEDSDTIVAFAIDQRTGMPVPTGQEYACGSPVCMVFA</sequence>
<keyword evidence="2" id="KW-0119">Carbohydrate metabolism</keyword>
<dbReference type="PANTHER" id="PTHR30344">
    <property type="entry name" value="6-PHOSPHOGLUCONOLACTONASE-RELATED"/>
    <property type="match status" value="1"/>
</dbReference>
<keyword evidence="2" id="KW-0313">Glucose metabolism</keyword>
<evidence type="ECO:0000256" key="2">
    <source>
        <dbReference type="ARBA" id="ARBA00022526"/>
    </source>
</evidence>
<name>A0A4Q1HPC4_9BURK</name>
<accession>A0A4Q1HPC4</accession>
<dbReference type="AlphaFoldDB" id="A0A4Q1HPC4"/>
<evidence type="ECO:0000256" key="1">
    <source>
        <dbReference type="ARBA" id="ARBA00005564"/>
    </source>
</evidence>
<dbReference type="RefSeq" id="WP_129148814.1">
    <property type="nucleotide sequence ID" value="NZ_JBHSDO010000006.1"/>
</dbReference>
<keyword evidence="4" id="KW-1185">Reference proteome</keyword>
<evidence type="ECO:0000313" key="4">
    <source>
        <dbReference type="Proteomes" id="UP000290849"/>
    </source>
</evidence>
<dbReference type="Proteomes" id="UP000290849">
    <property type="component" value="Unassembled WGS sequence"/>
</dbReference>
<dbReference type="InterPro" id="IPR050282">
    <property type="entry name" value="Cycloisomerase_2"/>
</dbReference>
<dbReference type="InterPro" id="IPR015943">
    <property type="entry name" value="WD40/YVTN_repeat-like_dom_sf"/>
</dbReference>
<evidence type="ECO:0000313" key="3">
    <source>
        <dbReference type="EMBL" id="RXN92858.1"/>
    </source>
</evidence>
<proteinExistence type="inferred from homology"/>
<comment type="caution">
    <text evidence="3">The sequence shown here is derived from an EMBL/GenBank/DDBJ whole genome shotgun (WGS) entry which is preliminary data.</text>
</comment>
<dbReference type="InterPro" id="IPR011048">
    <property type="entry name" value="Haem_d1_sf"/>
</dbReference>
<dbReference type="GO" id="GO:0006006">
    <property type="term" value="P:glucose metabolic process"/>
    <property type="evidence" value="ECO:0007669"/>
    <property type="project" value="UniProtKB-KW"/>
</dbReference>
<protein>
    <submittedName>
        <fullName evidence="3">Hemagglutinin</fullName>
    </submittedName>
</protein>
<organism evidence="3 4">
    <name type="scientific">Achromobacter aloeverae</name>
    <dbReference type="NCBI Taxonomy" id="1750518"/>
    <lineage>
        <taxon>Bacteria</taxon>
        <taxon>Pseudomonadati</taxon>
        <taxon>Pseudomonadota</taxon>
        <taxon>Betaproteobacteria</taxon>
        <taxon>Burkholderiales</taxon>
        <taxon>Alcaligenaceae</taxon>
        <taxon>Achromobacter</taxon>
    </lineage>
</organism>
<dbReference type="Gene3D" id="2.130.10.10">
    <property type="entry name" value="YVTN repeat-like/Quinoprotein amine dehydrogenase"/>
    <property type="match status" value="1"/>
</dbReference>
<dbReference type="OrthoDB" id="9790815at2"/>
<dbReference type="EMBL" id="PYAL01000001">
    <property type="protein sequence ID" value="RXN92858.1"/>
    <property type="molecule type" value="Genomic_DNA"/>
</dbReference>
<comment type="similarity">
    <text evidence="1">Belongs to the cycloisomerase 2 family.</text>
</comment>
<dbReference type="Pfam" id="PF10282">
    <property type="entry name" value="Lactonase"/>
    <property type="match status" value="1"/>
</dbReference>
<reference evidence="3 4" key="1">
    <citation type="journal article" date="2017" name="Int. J. Syst. Evol. Microbiol.">
        <title>Achromobacter aloeverae sp. nov., isolated from the root of Aloe vera (L.) Burm.f.</title>
        <authorList>
            <person name="Kuncharoen N."/>
            <person name="Muramatsu Y."/>
            <person name="Shibata C."/>
            <person name="Kamakura Y."/>
            <person name="Nakagawa Y."/>
            <person name="Tanasupawat S."/>
        </authorList>
    </citation>
    <scope>NUCLEOTIDE SEQUENCE [LARGE SCALE GENOMIC DNA]</scope>
    <source>
        <strain evidence="3 4">AVA-1</strain>
    </source>
</reference>
<dbReference type="PANTHER" id="PTHR30344:SF1">
    <property type="entry name" value="6-PHOSPHOGLUCONOLACTONASE"/>
    <property type="match status" value="1"/>
</dbReference>
<dbReference type="GO" id="GO:0005829">
    <property type="term" value="C:cytosol"/>
    <property type="evidence" value="ECO:0007669"/>
    <property type="project" value="TreeGrafter"/>
</dbReference>
<dbReference type="GO" id="GO:0017057">
    <property type="term" value="F:6-phosphogluconolactonase activity"/>
    <property type="evidence" value="ECO:0007669"/>
    <property type="project" value="TreeGrafter"/>
</dbReference>
<gene>
    <name evidence="3" type="ORF">C7R54_03715</name>
</gene>